<dbReference type="PANTHER" id="PTHR43309">
    <property type="entry name" value="5-OXOPROLINASE SUBUNIT C"/>
    <property type="match status" value="1"/>
</dbReference>
<evidence type="ECO:0000313" key="6">
    <source>
        <dbReference type="Proteomes" id="UP000585721"/>
    </source>
</evidence>
<keyword evidence="1" id="KW-0547">Nucleotide-binding</keyword>
<evidence type="ECO:0000256" key="3">
    <source>
        <dbReference type="ARBA" id="ARBA00022840"/>
    </source>
</evidence>
<name>A0A841G786_9GAMM</name>
<dbReference type="GO" id="GO:0016787">
    <property type="term" value="F:hydrolase activity"/>
    <property type="evidence" value="ECO:0007669"/>
    <property type="project" value="UniProtKB-KW"/>
</dbReference>
<dbReference type="NCBIfam" id="TIGR00724">
    <property type="entry name" value="urea_amlyse_rel"/>
    <property type="match status" value="1"/>
</dbReference>
<gene>
    <name evidence="5" type="ORF">HNR75_000866</name>
</gene>
<dbReference type="Proteomes" id="UP000585721">
    <property type="component" value="Unassembled WGS sequence"/>
</dbReference>
<organism evidence="5 6">
    <name type="scientific">Tolumonas osonensis</name>
    <dbReference type="NCBI Taxonomy" id="675874"/>
    <lineage>
        <taxon>Bacteria</taxon>
        <taxon>Pseudomonadati</taxon>
        <taxon>Pseudomonadota</taxon>
        <taxon>Gammaproteobacteria</taxon>
        <taxon>Aeromonadales</taxon>
        <taxon>Aeromonadaceae</taxon>
        <taxon>Tolumonas</taxon>
    </lineage>
</organism>
<dbReference type="GO" id="GO:0005524">
    <property type="term" value="F:ATP binding"/>
    <property type="evidence" value="ECO:0007669"/>
    <property type="project" value="UniProtKB-KW"/>
</dbReference>
<evidence type="ECO:0000256" key="2">
    <source>
        <dbReference type="ARBA" id="ARBA00022801"/>
    </source>
</evidence>
<keyword evidence="3" id="KW-0067">ATP-binding</keyword>
<dbReference type="RefSeq" id="WP_188025782.1">
    <property type="nucleotide sequence ID" value="NZ_JACHGR010000002.1"/>
</dbReference>
<dbReference type="PANTHER" id="PTHR43309:SF3">
    <property type="entry name" value="5-OXOPROLINASE SUBUNIT C"/>
    <property type="match status" value="1"/>
</dbReference>
<dbReference type="Pfam" id="PF02626">
    <property type="entry name" value="CT_A_B"/>
    <property type="match status" value="1"/>
</dbReference>
<dbReference type="InterPro" id="IPR052708">
    <property type="entry name" value="PxpC"/>
</dbReference>
<dbReference type="InterPro" id="IPR029000">
    <property type="entry name" value="Cyclophilin-like_dom_sf"/>
</dbReference>
<dbReference type="Gene3D" id="2.40.100.10">
    <property type="entry name" value="Cyclophilin-like"/>
    <property type="match status" value="1"/>
</dbReference>
<comment type="caution">
    <text evidence="5">The sequence shown here is derived from an EMBL/GenBank/DDBJ whole genome shotgun (WGS) entry which is preliminary data.</text>
</comment>
<sequence>MPDSKRIEIVQAGPLVTVQDLGRSGSRHQGVSRAGALDGLSLRLANRLVGNSDNAAGLELLFGNTRIRFLKEIWFALTGCECFATLNGKPVLLGWTKRARAGDELVIGMPRNGLCAYLAVDGGIDVPELMGSKSTDVQGVFGGWQGRKLQNGDVLPIGKKNPKQLKNRGVLLPALNHEIRVLAGPECEQFDAKMQDAFFNHGWKVTADSNRMGFRLEGEMLQRIESADLLSHGVFPGVIQVPPNGQPIILAAEAQATGGYPRIATIIQSDLWRVGQLRPGAFVHFKRVSRDEAAIAKAQQQRYLERISLTLAEGY</sequence>
<dbReference type="SUPFAM" id="SSF50891">
    <property type="entry name" value="Cyclophilin-like"/>
    <property type="match status" value="1"/>
</dbReference>
<reference evidence="5 6" key="1">
    <citation type="submission" date="2020-08" db="EMBL/GenBank/DDBJ databases">
        <title>Genomic Encyclopedia of Type Strains, Phase IV (KMG-IV): sequencing the most valuable type-strain genomes for metagenomic binning, comparative biology and taxonomic classification.</title>
        <authorList>
            <person name="Goeker M."/>
        </authorList>
    </citation>
    <scope>NUCLEOTIDE SEQUENCE [LARGE SCALE GENOMIC DNA]</scope>
    <source>
        <strain evidence="5 6">DSM 22975</strain>
    </source>
</reference>
<feature type="domain" description="Carboxyltransferase" evidence="4">
    <location>
        <begin position="28"/>
        <end position="303"/>
    </location>
</feature>
<keyword evidence="6" id="KW-1185">Reference proteome</keyword>
<keyword evidence="2" id="KW-0378">Hydrolase</keyword>
<protein>
    <submittedName>
        <fullName evidence="5">Biotin-dependent carboxylase-like uncharacterized protein</fullName>
    </submittedName>
</protein>
<evidence type="ECO:0000259" key="4">
    <source>
        <dbReference type="SMART" id="SM00797"/>
    </source>
</evidence>
<evidence type="ECO:0000256" key="1">
    <source>
        <dbReference type="ARBA" id="ARBA00022741"/>
    </source>
</evidence>
<accession>A0A841G786</accession>
<dbReference type="AlphaFoldDB" id="A0A841G786"/>
<evidence type="ECO:0000313" key="5">
    <source>
        <dbReference type="EMBL" id="MBB6054994.1"/>
    </source>
</evidence>
<proteinExistence type="predicted"/>
<dbReference type="EMBL" id="JACHGR010000002">
    <property type="protein sequence ID" value="MBB6054994.1"/>
    <property type="molecule type" value="Genomic_DNA"/>
</dbReference>
<dbReference type="InterPro" id="IPR003778">
    <property type="entry name" value="CT_A_B"/>
</dbReference>
<dbReference type="SMART" id="SM00797">
    <property type="entry name" value="AHS2"/>
    <property type="match status" value="1"/>
</dbReference>